<dbReference type="Pfam" id="PF00107">
    <property type="entry name" value="ADH_zinc_N"/>
    <property type="match status" value="1"/>
</dbReference>
<reference evidence="2 3" key="1">
    <citation type="submission" date="2017-03" db="EMBL/GenBank/DDBJ databases">
        <authorList>
            <person name="Afonso C.L."/>
            <person name="Miller P.J."/>
            <person name="Scott M.A."/>
            <person name="Spackman E."/>
            <person name="Goraichik I."/>
            <person name="Dimitrov K.M."/>
            <person name="Suarez D.L."/>
            <person name="Swayne D.E."/>
        </authorList>
    </citation>
    <scope>NUCLEOTIDE SEQUENCE [LARGE SCALE GENOMIC DNA]</scope>
    <source>
        <strain evidence="2 3">CECT 7680</strain>
    </source>
</reference>
<evidence type="ECO:0000313" key="2">
    <source>
        <dbReference type="EMBL" id="SLN29583.1"/>
    </source>
</evidence>
<feature type="domain" description="Enoyl reductase (ER)" evidence="1">
    <location>
        <begin position="17"/>
        <end position="352"/>
    </location>
</feature>
<dbReference type="SUPFAM" id="SSF51735">
    <property type="entry name" value="NAD(P)-binding Rossmann-fold domains"/>
    <property type="match status" value="1"/>
</dbReference>
<dbReference type="InterPro" id="IPR051397">
    <property type="entry name" value="Zn-ADH-like_protein"/>
</dbReference>
<dbReference type="InterPro" id="IPR020843">
    <property type="entry name" value="ER"/>
</dbReference>
<sequence length="360" mass="37205">MDALPPLMKGVVLTGHGGPEKLVWREDLPVPQPKPGEALIRVHAAGMNNTDINTRLGWYAEEVSGATGEDVEVTEAAAGGWAGALPFPLVQGGDLCGTVVALGEGVDEGWLGKRVTAPLVMPRPTAENPFGMECIGSERDGAFAQFCALPVSDLYDVGASPLSDIEIAAIPCAFGTAAALLKRAGVAAGKRVLITGASGGVGMAAVQLAHLQGAHVTGLTSASKAEAVRAAGASEILLREETPPRDAFDCVADVVGGAGFGALIDALRPGGTYAVSGAIAGPIVQMDLRKIYLKDLNLAGSTYQPAEVFAGLIDLVNSGRLRPLVSKTYPLQQIHSAQDDFQSKRFPGKLVLIPPQEVSE</sequence>
<dbReference type="PANTHER" id="PTHR43677:SF4">
    <property type="entry name" value="QUINONE OXIDOREDUCTASE-LIKE PROTEIN 2"/>
    <property type="match status" value="1"/>
</dbReference>
<dbReference type="SMART" id="SM00829">
    <property type="entry name" value="PKS_ER"/>
    <property type="match status" value="1"/>
</dbReference>
<protein>
    <submittedName>
        <fullName evidence="2">Crotonyl-CoA reductase</fullName>
        <ecNumber evidence="2">1.3.1.86</ecNumber>
    </submittedName>
</protein>
<dbReference type="PANTHER" id="PTHR43677">
    <property type="entry name" value="SHORT-CHAIN DEHYDROGENASE/REDUCTASE"/>
    <property type="match status" value="1"/>
</dbReference>
<dbReference type="Proteomes" id="UP000193409">
    <property type="component" value="Unassembled WGS sequence"/>
</dbReference>
<dbReference type="AlphaFoldDB" id="A0A1Y5S425"/>
<proteinExistence type="predicted"/>
<dbReference type="InterPro" id="IPR036291">
    <property type="entry name" value="NAD(P)-bd_dom_sf"/>
</dbReference>
<dbReference type="Pfam" id="PF08240">
    <property type="entry name" value="ADH_N"/>
    <property type="match status" value="1"/>
</dbReference>
<dbReference type="Gene3D" id="3.90.180.10">
    <property type="entry name" value="Medium-chain alcohol dehydrogenases, catalytic domain"/>
    <property type="match status" value="1"/>
</dbReference>
<dbReference type="InterPro" id="IPR013149">
    <property type="entry name" value="ADH-like_C"/>
</dbReference>
<dbReference type="InterPro" id="IPR011032">
    <property type="entry name" value="GroES-like_sf"/>
</dbReference>
<dbReference type="GO" id="GO:0043880">
    <property type="term" value="F:crotonyl-CoA reductase activity"/>
    <property type="evidence" value="ECO:0007669"/>
    <property type="project" value="UniProtKB-EC"/>
</dbReference>
<accession>A0A1Y5S425</accession>
<keyword evidence="3" id="KW-1185">Reference proteome</keyword>
<dbReference type="InterPro" id="IPR013154">
    <property type="entry name" value="ADH-like_N"/>
</dbReference>
<evidence type="ECO:0000259" key="1">
    <source>
        <dbReference type="SMART" id="SM00829"/>
    </source>
</evidence>
<gene>
    <name evidence="2" type="primary">ccr</name>
    <name evidence="2" type="ORF">PSA7680_01390</name>
</gene>
<keyword evidence="2" id="KW-0560">Oxidoreductase</keyword>
<dbReference type="EC" id="1.3.1.86" evidence="2"/>
<name>A0A1Y5S425_9RHOB</name>
<organism evidence="2 3">
    <name type="scientific">Pseudoruegeria aquimaris</name>
    <dbReference type="NCBI Taxonomy" id="393663"/>
    <lineage>
        <taxon>Bacteria</taxon>
        <taxon>Pseudomonadati</taxon>
        <taxon>Pseudomonadota</taxon>
        <taxon>Alphaproteobacteria</taxon>
        <taxon>Rhodobacterales</taxon>
        <taxon>Roseobacteraceae</taxon>
        <taxon>Pseudoruegeria</taxon>
    </lineage>
</organism>
<dbReference type="RefSeq" id="WP_085867939.1">
    <property type="nucleotide sequence ID" value="NZ_FWFQ01000007.1"/>
</dbReference>
<evidence type="ECO:0000313" key="3">
    <source>
        <dbReference type="Proteomes" id="UP000193409"/>
    </source>
</evidence>
<dbReference type="SUPFAM" id="SSF50129">
    <property type="entry name" value="GroES-like"/>
    <property type="match status" value="1"/>
</dbReference>
<dbReference type="EMBL" id="FWFQ01000007">
    <property type="protein sequence ID" value="SLN29583.1"/>
    <property type="molecule type" value="Genomic_DNA"/>
</dbReference>
<dbReference type="Gene3D" id="3.40.50.720">
    <property type="entry name" value="NAD(P)-binding Rossmann-like Domain"/>
    <property type="match status" value="1"/>
</dbReference>